<keyword evidence="2" id="KW-1185">Reference proteome</keyword>
<dbReference type="Gene3D" id="2.160.10.10">
    <property type="entry name" value="Hexapeptide repeat proteins"/>
    <property type="match status" value="1"/>
</dbReference>
<dbReference type="EMBL" id="JBHMDG010000034">
    <property type="protein sequence ID" value="MFB9315479.1"/>
    <property type="molecule type" value="Genomic_DNA"/>
</dbReference>
<proteinExistence type="predicted"/>
<dbReference type="InterPro" id="IPR050484">
    <property type="entry name" value="Transf_Hexapept/Carb_Anhydrase"/>
</dbReference>
<name>A0ABV5KFG8_9ACTN</name>
<dbReference type="RefSeq" id="WP_140009204.1">
    <property type="nucleotide sequence ID" value="NZ_JBHMDG010000034.1"/>
</dbReference>
<gene>
    <name evidence="1" type="ORF">ACFFRI_20710</name>
</gene>
<dbReference type="InterPro" id="IPR011004">
    <property type="entry name" value="Trimer_LpxA-like_sf"/>
</dbReference>
<protein>
    <submittedName>
        <fullName evidence="1">Gamma carbonic anhydrase family protein</fullName>
    </submittedName>
</protein>
<sequence>MNLFEFEGKRPVVHTEAFVAATATLIGDVTVEAGASIWYGAVLRGDICTIIVRAGSNIQDNSVLHAAPGETLEVGPNATVGHGCVVHGKAVEEQALVGNGSTLLDGSVVGPGTLVAAGSVLTPGTVLPGGVVAAGIPCKPTKPIGGTSSEFWVQTNPTYYRELATRHRAGVVRLEPSE</sequence>
<organism evidence="1 2">
    <name type="scientific">Nocardioides plantarum</name>
    <dbReference type="NCBI Taxonomy" id="29299"/>
    <lineage>
        <taxon>Bacteria</taxon>
        <taxon>Bacillati</taxon>
        <taxon>Actinomycetota</taxon>
        <taxon>Actinomycetes</taxon>
        <taxon>Propionibacteriales</taxon>
        <taxon>Nocardioidaceae</taxon>
        <taxon>Nocardioides</taxon>
    </lineage>
</organism>
<dbReference type="SUPFAM" id="SSF51161">
    <property type="entry name" value="Trimeric LpxA-like enzymes"/>
    <property type="match status" value="1"/>
</dbReference>
<comment type="caution">
    <text evidence="1">The sequence shown here is derived from an EMBL/GenBank/DDBJ whole genome shotgun (WGS) entry which is preliminary data.</text>
</comment>
<reference evidence="1 2" key="1">
    <citation type="submission" date="2024-09" db="EMBL/GenBank/DDBJ databases">
        <authorList>
            <person name="Sun Q."/>
            <person name="Mori K."/>
        </authorList>
    </citation>
    <scope>NUCLEOTIDE SEQUENCE [LARGE SCALE GENOMIC DNA]</scope>
    <source>
        <strain evidence="1 2">JCM 9626</strain>
    </source>
</reference>
<dbReference type="InterPro" id="IPR047324">
    <property type="entry name" value="LbH_gamma_CA-like"/>
</dbReference>
<dbReference type="PANTHER" id="PTHR13061:SF29">
    <property type="entry name" value="GAMMA CARBONIC ANHYDRASE-LIKE 1, MITOCHONDRIAL-RELATED"/>
    <property type="match status" value="1"/>
</dbReference>
<dbReference type="CDD" id="cd04645">
    <property type="entry name" value="LbH_gamma_CA_like"/>
    <property type="match status" value="1"/>
</dbReference>
<accession>A0ABV5KFG8</accession>
<dbReference type="PANTHER" id="PTHR13061">
    <property type="entry name" value="DYNACTIN SUBUNIT P25"/>
    <property type="match status" value="1"/>
</dbReference>
<evidence type="ECO:0000313" key="2">
    <source>
        <dbReference type="Proteomes" id="UP001589750"/>
    </source>
</evidence>
<evidence type="ECO:0000313" key="1">
    <source>
        <dbReference type="EMBL" id="MFB9315479.1"/>
    </source>
</evidence>
<dbReference type="Proteomes" id="UP001589750">
    <property type="component" value="Unassembled WGS sequence"/>
</dbReference>